<feature type="region of interest" description="Disordered" evidence="1">
    <location>
        <begin position="169"/>
        <end position="202"/>
    </location>
</feature>
<dbReference type="InterPro" id="IPR051147">
    <property type="entry name" value="CFAP_domain-containing"/>
</dbReference>
<dbReference type="EMBL" id="JABVXQ010000001">
    <property type="protein sequence ID" value="KAF6129183.1"/>
    <property type="molecule type" value="Genomic_DNA"/>
</dbReference>
<evidence type="ECO:0000256" key="1">
    <source>
        <dbReference type="SAM" id="MobiDB-lite"/>
    </source>
</evidence>
<dbReference type="PANTHER" id="PTHR21683:SF18">
    <property type="entry name" value="COILED-COIL DOMAIN-CONTAINING PROTEIN 42 HOMOLOG"/>
    <property type="match status" value="1"/>
</dbReference>
<evidence type="ECO:0000313" key="2">
    <source>
        <dbReference type="EMBL" id="KAF6129183.1"/>
    </source>
</evidence>
<name>A0A834BAG5_9CHIR</name>
<gene>
    <name evidence="2" type="ORF">HJG60_002221</name>
</gene>
<protein>
    <submittedName>
        <fullName evidence="2">Coiled-coil domain containing 197</fullName>
    </submittedName>
</protein>
<accession>A0A834BAG5</accession>
<organism evidence="2 3">
    <name type="scientific">Phyllostomus discolor</name>
    <name type="common">pale spear-nosed bat</name>
    <dbReference type="NCBI Taxonomy" id="89673"/>
    <lineage>
        <taxon>Eukaryota</taxon>
        <taxon>Metazoa</taxon>
        <taxon>Chordata</taxon>
        <taxon>Craniata</taxon>
        <taxon>Vertebrata</taxon>
        <taxon>Euteleostomi</taxon>
        <taxon>Mammalia</taxon>
        <taxon>Eutheria</taxon>
        <taxon>Laurasiatheria</taxon>
        <taxon>Chiroptera</taxon>
        <taxon>Yangochiroptera</taxon>
        <taxon>Phyllostomidae</taxon>
        <taxon>Phyllostominae</taxon>
        <taxon>Phyllostomus</taxon>
    </lineage>
</organism>
<feature type="region of interest" description="Disordered" evidence="1">
    <location>
        <begin position="1"/>
        <end position="22"/>
    </location>
</feature>
<proteinExistence type="predicted"/>
<reference evidence="2 3" key="1">
    <citation type="journal article" date="2020" name="Nature">
        <title>Six reference-quality genomes reveal evolution of bat adaptations.</title>
        <authorList>
            <person name="Jebb D."/>
            <person name="Huang Z."/>
            <person name="Pippel M."/>
            <person name="Hughes G.M."/>
            <person name="Lavrichenko K."/>
            <person name="Devanna P."/>
            <person name="Winkler S."/>
            <person name="Jermiin L.S."/>
            <person name="Skirmuntt E.C."/>
            <person name="Katzourakis A."/>
            <person name="Burkitt-Gray L."/>
            <person name="Ray D.A."/>
            <person name="Sullivan K.A.M."/>
            <person name="Roscito J.G."/>
            <person name="Kirilenko B.M."/>
            <person name="Davalos L.M."/>
            <person name="Corthals A.P."/>
            <person name="Power M.L."/>
            <person name="Jones G."/>
            <person name="Ransome R.D."/>
            <person name="Dechmann D.K.N."/>
            <person name="Locatelli A.G."/>
            <person name="Puechmaille S.J."/>
            <person name="Fedrigo O."/>
            <person name="Jarvis E.D."/>
            <person name="Hiller M."/>
            <person name="Vernes S.C."/>
            <person name="Myers E.W."/>
            <person name="Teeling E.C."/>
        </authorList>
    </citation>
    <scope>NUCLEOTIDE SEQUENCE [LARGE SCALE GENOMIC DNA]</scope>
    <source>
        <strain evidence="2">Bat1K_MPI-CBG_1</strain>
    </source>
</reference>
<sequence>MVRAMPGTMDTGQGPGLSDAGDKDTHLQVLLQELCQLQAKQRKLKREVEKHKLFEDFLIKVLEKIPKGYSDGEEPEEAQKEGLVEALVEHYGKLLAVSRLVQKHLEAFSKMSRAVHQSLEALEESHDALIPSLKVQLCQLQRRYDRRQWQQWQSEQDVTYQKDTGSCDVGSKAAAAERHPGGLKSSPLAPPGVGNAGFPQAPAQPLPQNQLLNYLHTVINNMAQQCCSSARVLPKSMGLFSKLDLIQGGGISVTEGACVQDAPFKPKSKEPSLLGCRPAGEKPHCSSCRCCRDREHVTSVFSTELHSHR</sequence>
<evidence type="ECO:0000313" key="3">
    <source>
        <dbReference type="Proteomes" id="UP000664940"/>
    </source>
</evidence>
<dbReference type="PANTHER" id="PTHR21683">
    <property type="entry name" value="COILED-COIL DOMAIN-CONTAINING PROTEIN 42 LIKE-2-LIKE-RELATED"/>
    <property type="match status" value="1"/>
</dbReference>
<dbReference type="Proteomes" id="UP000664940">
    <property type="component" value="Unassembled WGS sequence"/>
</dbReference>
<comment type="caution">
    <text evidence="2">The sequence shown here is derived from an EMBL/GenBank/DDBJ whole genome shotgun (WGS) entry which is preliminary data.</text>
</comment>
<dbReference type="AlphaFoldDB" id="A0A834BAG5"/>